<organism evidence="3 4">
    <name type="scientific">Leptobrachium leishanense</name>
    <name type="common">Leishan spiny toad</name>
    <dbReference type="NCBI Taxonomy" id="445787"/>
    <lineage>
        <taxon>Eukaryota</taxon>
        <taxon>Metazoa</taxon>
        <taxon>Chordata</taxon>
        <taxon>Craniata</taxon>
        <taxon>Vertebrata</taxon>
        <taxon>Euteleostomi</taxon>
        <taxon>Amphibia</taxon>
        <taxon>Batrachia</taxon>
        <taxon>Anura</taxon>
        <taxon>Pelobatoidea</taxon>
        <taxon>Megophryidae</taxon>
        <taxon>Leptobrachium</taxon>
    </lineage>
</organism>
<dbReference type="GO" id="GO:0044778">
    <property type="term" value="P:meiotic DNA integrity checkpoint signaling"/>
    <property type="evidence" value="ECO:0007669"/>
    <property type="project" value="TreeGrafter"/>
</dbReference>
<dbReference type="GO" id="GO:0033314">
    <property type="term" value="P:mitotic DNA replication checkpoint signaling"/>
    <property type="evidence" value="ECO:0007669"/>
    <property type="project" value="TreeGrafter"/>
</dbReference>
<dbReference type="Pfam" id="PF04005">
    <property type="entry name" value="Hus1"/>
    <property type="match status" value="1"/>
</dbReference>
<protein>
    <recommendedName>
        <fullName evidence="5">Checkpoint protein HUS1</fullName>
    </recommendedName>
</protein>
<accession>A0A8C5WGZ6</accession>
<dbReference type="OrthoDB" id="10063861at2759"/>
<dbReference type="Gene3D" id="3.70.10.10">
    <property type="match status" value="1"/>
</dbReference>
<dbReference type="InterPro" id="IPR007150">
    <property type="entry name" value="HUS1/Mec3"/>
</dbReference>
<dbReference type="GO" id="GO:0030896">
    <property type="term" value="C:checkpoint clamp complex"/>
    <property type="evidence" value="ECO:0007669"/>
    <property type="project" value="InterPro"/>
</dbReference>
<dbReference type="GO" id="GO:0035861">
    <property type="term" value="C:site of double-strand break"/>
    <property type="evidence" value="ECO:0007669"/>
    <property type="project" value="TreeGrafter"/>
</dbReference>
<evidence type="ECO:0008006" key="5">
    <source>
        <dbReference type="Google" id="ProtNLM"/>
    </source>
</evidence>
<dbReference type="Ensembl" id="ENSLLET00000038853.1">
    <property type="protein sequence ID" value="ENSLLEP00000037417.1"/>
    <property type="gene ID" value="ENSLLEG00000023663.1"/>
</dbReference>
<dbReference type="Proteomes" id="UP000694569">
    <property type="component" value="Unplaced"/>
</dbReference>
<dbReference type="SUPFAM" id="SSF55979">
    <property type="entry name" value="DNA clamp"/>
    <property type="match status" value="1"/>
</dbReference>
<dbReference type="GO" id="GO:0006289">
    <property type="term" value="P:nucleotide-excision repair"/>
    <property type="evidence" value="ECO:0007669"/>
    <property type="project" value="TreeGrafter"/>
</dbReference>
<keyword evidence="2" id="KW-0539">Nucleus</keyword>
<name>A0A8C5WGZ6_9ANUR</name>
<evidence type="ECO:0000256" key="2">
    <source>
        <dbReference type="ARBA" id="ARBA00023242"/>
    </source>
</evidence>
<comment type="subcellular location">
    <subcellularLocation>
        <location evidence="1">Nucleus</location>
    </subcellularLocation>
</comment>
<proteinExistence type="predicted"/>
<dbReference type="GO" id="GO:0031573">
    <property type="term" value="P:mitotic intra-S DNA damage checkpoint signaling"/>
    <property type="evidence" value="ECO:0007669"/>
    <property type="project" value="TreeGrafter"/>
</dbReference>
<evidence type="ECO:0000313" key="4">
    <source>
        <dbReference type="Proteomes" id="UP000694569"/>
    </source>
</evidence>
<dbReference type="GeneTree" id="ENSGT00390000000706"/>
<reference evidence="3" key="2">
    <citation type="submission" date="2025-09" db="UniProtKB">
        <authorList>
            <consortium name="Ensembl"/>
        </authorList>
    </citation>
    <scope>IDENTIFICATION</scope>
</reference>
<evidence type="ECO:0000256" key="1">
    <source>
        <dbReference type="ARBA" id="ARBA00004123"/>
    </source>
</evidence>
<sequence length="193" mass="21474">MTFVNTIAKLTKSCTVRFSVNKLYFILTDKVANGGVGMWCELNQSFFFDEYQMEGVSADQNEIYLEVVPENLSRALKSAQNAKSVKIKLKNKQCPCLTVAVELVTISQPLAVTTTRYLPSRHVWKDGVQGVNSSKPLCLLTLPALRAPSYASLGPLNCTHPFRLYAATTKVIGRFRNPSKCIAPQCRSLTEYT</sequence>
<dbReference type="GO" id="GO:0000724">
    <property type="term" value="P:double-strand break repair via homologous recombination"/>
    <property type="evidence" value="ECO:0007669"/>
    <property type="project" value="TreeGrafter"/>
</dbReference>
<reference evidence="3" key="1">
    <citation type="submission" date="2025-08" db="UniProtKB">
        <authorList>
            <consortium name="Ensembl"/>
        </authorList>
    </citation>
    <scope>IDENTIFICATION</scope>
</reference>
<dbReference type="GO" id="GO:0000723">
    <property type="term" value="P:telomere maintenance"/>
    <property type="evidence" value="ECO:0007669"/>
    <property type="project" value="TreeGrafter"/>
</dbReference>
<keyword evidence="4" id="KW-1185">Reference proteome</keyword>
<dbReference type="AlphaFoldDB" id="A0A8C5WGZ6"/>
<dbReference type="InterPro" id="IPR046938">
    <property type="entry name" value="DNA_clamp_sf"/>
</dbReference>
<dbReference type="PANTHER" id="PTHR12900">
    <property type="entry name" value="MITOTIC AND DNA DAMAGE CHECKPOINT PROTEIN HUS1"/>
    <property type="match status" value="1"/>
</dbReference>
<dbReference type="PANTHER" id="PTHR12900:SF0">
    <property type="entry name" value="CHECKPOINT PROTEIN"/>
    <property type="match status" value="1"/>
</dbReference>
<evidence type="ECO:0000313" key="3">
    <source>
        <dbReference type="Ensembl" id="ENSLLEP00000037417.1"/>
    </source>
</evidence>